<accession>A0A3G9GKV8</accession>
<gene>
    <name evidence="1" type="ORF">DLM_3229</name>
</gene>
<proteinExistence type="predicted"/>
<protein>
    <submittedName>
        <fullName evidence="1">Uncharacterized protein</fullName>
    </submittedName>
</protein>
<dbReference type="KEGG" id="amah:DLM_3229"/>
<dbReference type="AlphaFoldDB" id="A0A3G9GKV8"/>
<dbReference type="Proteomes" id="UP000198290">
    <property type="component" value="Chromosome"/>
</dbReference>
<reference evidence="2" key="3">
    <citation type="journal article" date="2017" name="Plant Physiol. Biochem.">
        <title>Differential oxidative and antioxidative response of duckweed Lemna minor toward plant growth promoting/inhibiting bacteria.</title>
        <authorList>
            <person name="Ishizawa H."/>
            <person name="Kuroda M."/>
            <person name="Morikawa M."/>
            <person name="Ike M."/>
        </authorList>
    </citation>
    <scope>NUCLEOTIDE SEQUENCE [LARGE SCALE GENOMIC DNA]</scope>
    <source>
        <strain evidence="2">H3</strain>
    </source>
</reference>
<evidence type="ECO:0000313" key="2">
    <source>
        <dbReference type="Proteomes" id="UP000198290"/>
    </source>
</evidence>
<reference evidence="1 2" key="2">
    <citation type="journal article" date="2017" name="Genome Announc.">
        <title>Draft genome sequence of Aquitalea magnusonii strain H3, a plant growth-promoting bacterium of duckweed Lemna minor.</title>
        <authorList>
            <person name="Ishizawa H."/>
            <person name="Kuroda M."/>
            <person name="Ike M."/>
        </authorList>
    </citation>
    <scope>NUCLEOTIDE SEQUENCE [LARGE SCALE GENOMIC DNA]</scope>
    <source>
        <strain evidence="1 2">H3</strain>
    </source>
</reference>
<reference evidence="2" key="1">
    <citation type="journal article" date="2017" name="Biotechnol. Biofuels">
        <title>Evaluation of environmental bacterial communities as a factor affecting the growth of duckweed Lemna minor.</title>
        <authorList>
            <person name="Ishizawa H."/>
            <person name="Kuroda M."/>
            <person name="Morikawa M."/>
            <person name="Ike M."/>
        </authorList>
    </citation>
    <scope>NUCLEOTIDE SEQUENCE [LARGE SCALE GENOMIC DNA]</scope>
    <source>
        <strain evidence="2">H3</strain>
    </source>
</reference>
<evidence type="ECO:0000313" key="1">
    <source>
        <dbReference type="EMBL" id="BBF86821.1"/>
    </source>
</evidence>
<dbReference type="EMBL" id="AP018823">
    <property type="protein sequence ID" value="BBF86821.1"/>
    <property type="molecule type" value="Genomic_DNA"/>
</dbReference>
<name>A0A3G9GKV8_9NEIS</name>
<organism evidence="1 2">
    <name type="scientific">Aquitalea magnusonii</name>
    <dbReference type="NCBI Taxonomy" id="332411"/>
    <lineage>
        <taxon>Bacteria</taxon>
        <taxon>Pseudomonadati</taxon>
        <taxon>Pseudomonadota</taxon>
        <taxon>Betaproteobacteria</taxon>
        <taxon>Neisseriales</taxon>
        <taxon>Chromobacteriaceae</taxon>
        <taxon>Aquitalea</taxon>
    </lineage>
</organism>
<sequence>MTAGREGVLHCRMPWAVAVTIGDDSPAGVAAQPWRLST</sequence>
<keyword evidence="2" id="KW-1185">Reference proteome</keyword>